<dbReference type="OrthoDB" id="7998621at2"/>
<dbReference type="EMBL" id="AP014809">
    <property type="protein sequence ID" value="BAU93684.1"/>
    <property type="molecule type" value="Genomic_DNA"/>
</dbReference>
<protein>
    <submittedName>
        <fullName evidence="1">Uncharacterized protein</fullName>
    </submittedName>
</protein>
<dbReference type="Proteomes" id="UP000218288">
    <property type="component" value="Chromosome"/>
</dbReference>
<gene>
    <name evidence="1" type="ORF">MPPM_5079</name>
</gene>
<dbReference type="AlphaFoldDB" id="A0A160PKL4"/>
<sequence length="72" mass="8031">MPVFVLRGAHRTADGQIGPPLFEETITADHPNEAVRLANAQDLSTKDERANALWLVDAQGVLHWSLRRADRD</sequence>
<dbReference type="RefSeq" id="WP_017483517.1">
    <property type="nucleotide sequence ID" value="NZ_AP014809.1"/>
</dbReference>
<evidence type="ECO:0000313" key="1">
    <source>
        <dbReference type="EMBL" id="BAU93684.1"/>
    </source>
</evidence>
<evidence type="ECO:0000313" key="2">
    <source>
        <dbReference type="Proteomes" id="UP000218288"/>
    </source>
</evidence>
<name>A0A160PKL4_9HYPH</name>
<reference evidence="1 2" key="1">
    <citation type="journal article" date="2016" name="Genome Announc.">
        <title>Complete Genome Sequence of Methylobacterium populi P-1M, Isolated from Pink-Pigmented Household Biofilm.</title>
        <authorList>
            <person name="Morohoshi T."/>
            <person name="Ikeda T."/>
        </authorList>
    </citation>
    <scope>NUCLEOTIDE SEQUENCE [LARGE SCALE GENOMIC DNA]</scope>
    <source>
        <strain evidence="1 2">P-1M</strain>
    </source>
</reference>
<organism evidence="1 2">
    <name type="scientific">Methylorubrum populi</name>
    <dbReference type="NCBI Taxonomy" id="223967"/>
    <lineage>
        <taxon>Bacteria</taxon>
        <taxon>Pseudomonadati</taxon>
        <taxon>Pseudomonadota</taxon>
        <taxon>Alphaproteobacteria</taxon>
        <taxon>Hyphomicrobiales</taxon>
        <taxon>Methylobacteriaceae</taxon>
        <taxon>Methylorubrum</taxon>
    </lineage>
</organism>
<proteinExistence type="predicted"/>
<accession>A0A160PKL4</accession>